<proteinExistence type="predicted"/>
<keyword evidence="2" id="KW-1185">Reference proteome</keyword>
<reference evidence="1" key="1">
    <citation type="submission" date="2022-01" db="EMBL/GenBank/DDBJ databases">
        <authorList>
            <person name="King R."/>
        </authorList>
    </citation>
    <scope>NUCLEOTIDE SEQUENCE</scope>
</reference>
<sequence>MDNVGNILSVCFHIYIYNGKIVTDGMAEPLSLCRRTRISNESIFHKEFAVVYDWSIDAARIGVGSNISFYSSSFWILVVLCFDYGCFIHRQLSCFFDCYHLGNSI</sequence>
<evidence type="ECO:0000313" key="1">
    <source>
        <dbReference type="EMBL" id="CAG9827077.1"/>
    </source>
</evidence>
<dbReference type="Proteomes" id="UP001153709">
    <property type="component" value="Chromosome 1"/>
</dbReference>
<protein>
    <submittedName>
        <fullName evidence="1">Uncharacterized protein</fullName>
    </submittedName>
</protein>
<evidence type="ECO:0000313" key="2">
    <source>
        <dbReference type="Proteomes" id="UP001153709"/>
    </source>
</evidence>
<dbReference type="EMBL" id="OU898276">
    <property type="protein sequence ID" value="CAG9827077.1"/>
    <property type="molecule type" value="Genomic_DNA"/>
</dbReference>
<organism evidence="1 2">
    <name type="scientific">Diabrotica balteata</name>
    <name type="common">Banded cucumber beetle</name>
    <dbReference type="NCBI Taxonomy" id="107213"/>
    <lineage>
        <taxon>Eukaryota</taxon>
        <taxon>Metazoa</taxon>
        <taxon>Ecdysozoa</taxon>
        <taxon>Arthropoda</taxon>
        <taxon>Hexapoda</taxon>
        <taxon>Insecta</taxon>
        <taxon>Pterygota</taxon>
        <taxon>Neoptera</taxon>
        <taxon>Endopterygota</taxon>
        <taxon>Coleoptera</taxon>
        <taxon>Polyphaga</taxon>
        <taxon>Cucujiformia</taxon>
        <taxon>Chrysomeloidea</taxon>
        <taxon>Chrysomelidae</taxon>
        <taxon>Galerucinae</taxon>
        <taxon>Diabroticina</taxon>
        <taxon>Diabroticites</taxon>
        <taxon>Diabrotica</taxon>
    </lineage>
</organism>
<gene>
    <name evidence="1" type="ORF">DIABBA_LOCUS1115</name>
</gene>
<accession>A0A9N9X6S7</accession>
<dbReference type="AlphaFoldDB" id="A0A9N9X6S7"/>
<name>A0A9N9X6S7_DIABA</name>